<keyword evidence="2" id="KW-1185">Reference proteome</keyword>
<proteinExistence type="predicted"/>
<evidence type="ECO:0000313" key="2">
    <source>
        <dbReference type="Proteomes" id="UP000237246"/>
    </source>
</evidence>
<dbReference type="EMBL" id="PPHD01000195">
    <property type="protein sequence ID" value="POI35821.1"/>
    <property type="molecule type" value="Genomic_DNA"/>
</dbReference>
<name>A0A2P4THI0_BAMTH</name>
<protein>
    <submittedName>
        <fullName evidence="1">Uncharacterized protein</fullName>
    </submittedName>
</protein>
<accession>A0A2P4THI0</accession>
<reference evidence="1 2" key="1">
    <citation type="submission" date="2018-01" db="EMBL/GenBank/DDBJ databases">
        <title>Comparison of the Chinese Bamboo Partridge and Red Junglefowl genome sequences highlights the importance of demography in genome evolution.</title>
        <authorList>
            <person name="Tiley G.P."/>
            <person name="Kimball R.T."/>
            <person name="Braun E.L."/>
            <person name="Burleigh J.G."/>
        </authorList>
    </citation>
    <scope>NUCLEOTIDE SEQUENCE [LARGE SCALE GENOMIC DNA]</scope>
    <source>
        <strain evidence="1">RTK389</strain>
        <tissue evidence="1">Blood</tissue>
    </source>
</reference>
<evidence type="ECO:0000313" key="1">
    <source>
        <dbReference type="EMBL" id="POI35821.1"/>
    </source>
</evidence>
<comment type="caution">
    <text evidence="1">The sequence shown here is derived from an EMBL/GenBank/DDBJ whole genome shotgun (WGS) entry which is preliminary data.</text>
</comment>
<organism evidence="1 2">
    <name type="scientific">Bambusicola thoracicus</name>
    <name type="common">Chinese bamboo-partridge</name>
    <name type="synonym">Perdix thoracica</name>
    <dbReference type="NCBI Taxonomy" id="9083"/>
    <lineage>
        <taxon>Eukaryota</taxon>
        <taxon>Metazoa</taxon>
        <taxon>Chordata</taxon>
        <taxon>Craniata</taxon>
        <taxon>Vertebrata</taxon>
        <taxon>Euteleostomi</taxon>
        <taxon>Archelosauria</taxon>
        <taxon>Archosauria</taxon>
        <taxon>Dinosauria</taxon>
        <taxon>Saurischia</taxon>
        <taxon>Theropoda</taxon>
        <taxon>Coelurosauria</taxon>
        <taxon>Aves</taxon>
        <taxon>Neognathae</taxon>
        <taxon>Galloanserae</taxon>
        <taxon>Galliformes</taxon>
        <taxon>Phasianidae</taxon>
        <taxon>Perdicinae</taxon>
        <taxon>Bambusicola</taxon>
    </lineage>
</organism>
<dbReference type="Proteomes" id="UP000237246">
    <property type="component" value="Unassembled WGS sequence"/>
</dbReference>
<sequence>MPVSTQALR</sequence>
<gene>
    <name evidence="1" type="ORF">CIB84_000423</name>
</gene>